<dbReference type="CDD" id="cd00067">
    <property type="entry name" value="GAL4"/>
    <property type="match status" value="1"/>
</dbReference>
<dbReference type="InterPro" id="IPR050815">
    <property type="entry name" value="TF_fung"/>
</dbReference>
<dbReference type="PROSITE" id="PS50048">
    <property type="entry name" value="ZN2_CY6_FUNGAL_2"/>
    <property type="match status" value="1"/>
</dbReference>
<feature type="compositionally biased region" description="Polar residues" evidence="7">
    <location>
        <begin position="127"/>
        <end position="136"/>
    </location>
</feature>
<evidence type="ECO:0000256" key="2">
    <source>
        <dbReference type="ARBA" id="ARBA00022723"/>
    </source>
</evidence>
<proteinExistence type="predicted"/>
<dbReference type="PANTHER" id="PTHR47338:SF27">
    <property type="entry name" value="ZN(II)2CYS6 TRANSCRIPTION FACTOR (EUROFUNG)"/>
    <property type="match status" value="1"/>
</dbReference>
<dbReference type="Gene3D" id="4.10.240.10">
    <property type="entry name" value="Zn(2)-C6 fungal-type DNA-binding domain"/>
    <property type="match status" value="1"/>
</dbReference>
<dbReference type="RefSeq" id="XP_041556097.1">
    <property type="nucleotide sequence ID" value="XM_041703409.1"/>
</dbReference>
<evidence type="ECO:0000313" key="9">
    <source>
        <dbReference type="EMBL" id="BCS23903.1"/>
    </source>
</evidence>
<keyword evidence="5" id="KW-0804">Transcription</keyword>
<evidence type="ECO:0000256" key="1">
    <source>
        <dbReference type="ARBA" id="ARBA00004123"/>
    </source>
</evidence>
<dbReference type="InterPro" id="IPR036864">
    <property type="entry name" value="Zn2-C6_fun-type_DNA-bd_sf"/>
</dbReference>
<protein>
    <recommendedName>
        <fullName evidence="8">Zn(2)-C6 fungal-type domain-containing protein</fullName>
    </recommendedName>
</protein>
<keyword evidence="2" id="KW-0479">Metal-binding</keyword>
<dbReference type="OrthoDB" id="10261408at2759"/>
<reference evidence="9" key="1">
    <citation type="submission" date="2021-01" db="EMBL/GenBank/DDBJ databases">
        <authorList>
            <consortium name="Aspergillus puulaauensis MK2 genome sequencing consortium"/>
            <person name="Kazuki M."/>
            <person name="Futagami T."/>
        </authorList>
    </citation>
    <scope>NUCLEOTIDE SEQUENCE</scope>
    <source>
        <strain evidence="9">MK2</strain>
    </source>
</reference>
<dbReference type="GO" id="GO:0005634">
    <property type="term" value="C:nucleus"/>
    <property type="evidence" value="ECO:0007669"/>
    <property type="project" value="UniProtKB-SubCell"/>
</dbReference>
<feature type="region of interest" description="Disordered" evidence="7">
    <location>
        <begin position="115"/>
        <end position="178"/>
    </location>
</feature>
<keyword evidence="10" id="KW-1185">Reference proteome</keyword>
<dbReference type="GO" id="GO:0008270">
    <property type="term" value="F:zinc ion binding"/>
    <property type="evidence" value="ECO:0007669"/>
    <property type="project" value="InterPro"/>
</dbReference>
<comment type="subcellular location">
    <subcellularLocation>
        <location evidence="1">Nucleus</location>
    </subcellularLocation>
</comment>
<keyword evidence="6" id="KW-0539">Nucleus</keyword>
<evidence type="ECO:0000256" key="6">
    <source>
        <dbReference type="ARBA" id="ARBA00023242"/>
    </source>
</evidence>
<gene>
    <name evidence="9" type="ORF">APUU_40347A</name>
</gene>
<dbReference type="GO" id="GO:0003677">
    <property type="term" value="F:DNA binding"/>
    <property type="evidence" value="ECO:0007669"/>
    <property type="project" value="UniProtKB-KW"/>
</dbReference>
<dbReference type="EMBL" id="AP024446">
    <property type="protein sequence ID" value="BCS23903.1"/>
    <property type="molecule type" value="Genomic_DNA"/>
</dbReference>
<dbReference type="AlphaFoldDB" id="A0A7R8ANL3"/>
<dbReference type="PANTHER" id="PTHR47338">
    <property type="entry name" value="ZN(II)2CYS6 TRANSCRIPTION FACTOR (EUROFUNG)-RELATED"/>
    <property type="match status" value="1"/>
</dbReference>
<evidence type="ECO:0000256" key="5">
    <source>
        <dbReference type="ARBA" id="ARBA00023163"/>
    </source>
</evidence>
<feature type="domain" description="Zn(2)-C6 fungal-type" evidence="8">
    <location>
        <begin position="12"/>
        <end position="42"/>
    </location>
</feature>
<evidence type="ECO:0000256" key="4">
    <source>
        <dbReference type="ARBA" id="ARBA00023125"/>
    </source>
</evidence>
<sequence length="188" mass="21035">MPIRSQSRITTACNSCRLRKQKCSGNRPKCIQCLDHGRNCDWPEQLKRGPAKGYIEALERRLHETENILLGLLEQVSDSQLAGIPHPTAQLRSGKRGTEYWGLFPLRSVQEIRSWQEDCQRSAPEHGSTSTSTPNLDQPEFITPAAVDAPVTQEQSQGLQAQESPEPQPSVSAWSGAPSANFQQRFLW</sequence>
<dbReference type="GeneID" id="64973908"/>
<dbReference type="InterPro" id="IPR001138">
    <property type="entry name" value="Zn2Cys6_DnaBD"/>
</dbReference>
<dbReference type="SMART" id="SM00066">
    <property type="entry name" value="GAL4"/>
    <property type="match status" value="1"/>
</dbReference>
<accession>A0A7R8ANL3</accession>
<name>A0A7R8ANL3_9EURO</name>
<dbReference type="GO" id="GO:0000981">
    <property type="term" value="F:DNA-binding transcription factor activity, RNA polymerase II-specific"/>
    <property type="evidence" value="ECO:0007669"/>
    <property type="project" value="InterPro"/>
</dbReference>
<dbReference type="KEGG" id="apuu:APUU_40347A"/>
<evidence type="ECO:0000256" key="3">
    <source>
        <dbReference type="ARBA" id="ARBA00023015"/>
    </source>
</evidence>
<evidence type="ECO:0000259" key="8">
    <source>
        <dbReference type="PROSITE" id="PS50048"/>
    </source>
</evidence>
<dbReference type="SUPFAM" id="SSF57701">
    <property type="entry name" value="Zn2/Cys6 DNA-binding domain"/>
    <property type="match status" value="1"/>
</dbReference>
<keyword evidence="3" id="KW-0805">Transcription regulation</keyword>
<evidence type="ECO:0000313" key="10">
    <source>
        <dbReference type="Proteomes" id="UP000654913"/>
    </source>
</evidence>
<evidence type="ECO:0000256" key="7">
    <source>
        <dbReference type="SAM" id="MobiDB-lite"/>
    </source>
</evidence>
<reference evidence="9" key="2">
    <citation type="submission" date="2021-02" db="EMBL/GenBank/DDBJ databases">
        <title>Aspergillus puulaauensis MK2 genome sequence.</title>
        <authorList>
            <person name="Futagami T."/>
            <person name="Mori K."/>
            <person name="Kadooka C."/>
            <person name="Tanaka T."/>
        </authorList>
    </citation>
    <scope>NUCLEOTIDE SEQUENCE</scope>
    <source>
        <strain evidence="9">MK2</strain>
    </source>
</reference>
<dbReference type="PROSITE" id="PS00463">
    <property type="entry name" value="ZN2_CY6_FUNGAL_1"/>
    <property type="match status" value="1"/>
</dbReference>
<feature type="compositionally biased region" description="Basic and acidic residues" evidence="7">
    <location>
        <begin position="115"/>
        <end position="124"/>
    </location>
</feature>
<feature type="compositionally biased region" description="Polar residues" evidence="7">
    <location>
        <begin position="152"/>
        <end position="178"/>
    </location>
</feature>
<dbReference type="Pfam" id="PF00172">
    <property type="entry name" value="Zn_clus"/>
    <property type="match status" value="1"/>
</dbReference>
<dbReference type="Proteomes" id="UP000654913">
    <property type="component" value="Chromosome 4"/>
</dbReference>
<organism evidence="9 10">
    <name type="scientific">Aspergillus puulaauensis</name>
    <dbReference type="NCBI Taxonomy" id="1220207"/>
    <lineage>
        <taxon>Eukaryota</taxon>
        <taxon>Fungi</taxon>
        <taxon>Dikarya</taxon>
        <taxon>Ascomycota</taxon>
        <taxon>Pezizomycotina</taxon>
        <taxon>Eurotiomycetes</taxon>
        <taxon>Eurotiomycetidae</taxon>
        <taxon>Eurotiales</taxon>
        <taxon>Aspergillaceae</taxon>
        <taxon>Aspergillus</taxon>
    </lineage>
</organism>
<keyword evidence="4" id="KW-0238">DNA-binding</keyword>